<evidence type="ECO:0000313" key="3">
    <source>
        <dbReference type="EMBL" id="ACR12286.1"/>
    </source>
</evidence>
<proteinExistence type="predicted"/>
<evidence type="ECO:0000313" key="4">
    <source>
        <dbReference type="Proteomes" id="UP000009080"/>
    </source>
</evidence>
<evidence type="ECO:0000259" key="2">
    <source>
        <dbReference type="Pfam" id="PF06580"/>
    </source>
</evidence>
<dbReference type="SUPFAM" id="SSF55874">
    <property type="entry name" value="ATPase domain of HSP90 chaperone/DNA topoisomerase II/histidine kinase"/>
    <property type="match status" value="1"/>
</dbReference>
<accession>C5BKL1</accession>
<feature type="transmembrane region" description="Helical" evidence="1">
    <location>
        <begin position="12"/>
        <end position="34"/>
    </location>
</feature>
<dbReference type="Gene3D" id="3.30.565.10">
    <property type="entry name" value="Histidine kinase-like ATPase, C-terminal domain"/>
    <property type="match status" value="1"/>
</dbReference>
<feature type="transmembrane region" description="Helical" evidence="1">
    <location>
        <begin position="79"/>
        <end position="102"/>
    </location>
</feature>
<dbReference type="RefSeq" id="WP_015818398.1">
    <property type="nucleotide sequence ID" value="NC_012997.1"/>
</dbReference>
<evidence type="ECO:0000256" key="1">
    <source>
        <dbReference type="SAM" id="Phobius"/>
    </source>
</evidence>
<dbReference type="GO" id="GO:0000155">
    <property type="term" value="F:phosphorelay sensor kinase activity"/>
    <property type="evidence" value="ECO:0007669"/>
    <property type="project" value="InterPro"/>
</dbReference>
<organism evidence="3 4">
    <name type="scientific">Teredinibacter turnerae (strain ATCC 39867 / T7901)</name>
    <dbReference type="NCBI Taxonomy" id="377629"/>
    <lineage>
        <taxon>Bacteria</taxon>
        <taxon>Pseudomonadati</taxon>
        <taxon>Pseudomonadota</taxon>
        <taxon>Gammaproteobacteria</taxon>
        <taxon>Cellvibrionales</taxon>
        <taxon>Cellvibrionaceae</taxon>
        <taxon>Teredinibacter</taxon>
    </lineage>
</organism>
<dbReference type="HOGENOM" id="CLU_020473_1_1_6"/>
<dbReference type="EMBL" id="CP001614">
    <property type="protein sequence ID" value="ACR12286.1"/>
    <property type="molecule type" value="Genomic_DNA"/>
</dbReference>
<protein>
    <submittedName>
        <fullName evidence="3">Histidine kinase family protein</fullName>
    </submittedName>
</protein>
<feature type="domain" description="Signal transduction histidine kinase internal region" evidence="2">
    <location>
        <begin position="169"/>
        <end position="245"/>
    </location>
</feature>
<feature type="transmembrane region" description="Helical" evidence="1">
    <location>
        <begin position="46"/>
        <end position="67"/>
    </location>
</feature>
<dbReference type="GO" id="GO:0016020">
    <property type="term" value="C:membrane"/>
    <property type="evidence" value="ECO:0007669"/>
    <property type="project" value="InterPro"/>
</dbReference>
<dbReference type="InterPro" id="IPR010559">
    <property type="entry name" value="Sig_transdc_His_kin_internal"/>
</dbReference>
<keyword evidence="3" id="KW-0808">Transferase</keyword>
<dbReference type="KEGG" id="ttu:TERTU_4733"/>
<sequence>MHPLLSAPRNFIVVFVFWLFICCCVAMLMVLLATNANIEQPYAHSFVLILPWYLFFLFVCFSNYYLCQLLQFNVYSLPVIIGSQFIALAISVSLWLLLGFGWASQMDNVGLLEGNFFYQRTFNGHCLLGAILYCTWILIHYTYLHAVANEQKKAEELQQQLLIKSIDFTSVKASVHPHFMYNSLNTLANLSLVAPEKIHGLCVQMADFLRYSVNYSSRPQVSLADEINHIQNYLAVERERFPEKIKLNIRISEQANAAQVFPLLLFPLIENSIKHGINSSTDSGFISVDATVANETLTVRIENSVDPSGTKADSTGIGLSTLRKRLHAHFGVNFQLYTKTTDGSFIVQVELPFTIHLVTQSAESLA</sequence>
<keyword evidence="1" id="KW-0812">Transmembrane</keyword>
<feature type="transmembrane region" description="Helical" evidence="1">
    <location>
        <begin position="122"/>
        <end position="144"/>
    </location>
</feature>
<keyword evidence="1" id="KW-1133">Transmembrane helix</keyword>
<dbReference type="Pfam" id="PF06580">
    <property type="entry name" value="His_kinase"/>
    <property type="match status" value="1"/>
</dbReference>
<dbReference type="AlphaFoldDB" id="C5BKL1"/>
<dbReference type="eggNOG" id="COG2972">
    <property type="taxonomic scope" value="Bacteria"/>
</dbReference>
<name>C5BKL1_TERTT</name>
<keyword evidence="3" id="KW-0418">Kinase</keyword>
<gene>
    <name evidence="3" type="ordered locus">TERTU_4733</name>
</gene>
<dbReference type="Proteomes" id="UP000009080">
    <property type="component" value="Chromosome"/>
</dbReference>
<dbReference type="STRING" id="377629.TERTU_4733"/>
<dbReference type="InterPro" id="IPR050640">
    <property type="entry name" value="Bact_2-comp_sensor_kinase"/>
</dbReference>
<dbReference type="PANTHER" id="PTHR34220:SF7">
    <property type="entry name" value="SENSOR HISTIDINE KINASE YPDA"/>
    <property type="match status" value="1"/>
</dbReference>
<keyword evidence="4" id="KW-1185">Reference proteome</keyword>
<reference evidence="3 4" key="1">
    <citation type="journal article" date="2009" name="PLoS ONE">
        <title>The complete genome of Teredinibacter turnerae T7901: an intracellular endosymbiont of marine wood-boring bivalves (shipworms).</title>
        <authorList>
            <person name="Yang J.C."/>
            <person name="Madupu R."/>
            <person name="Durkin A.S."/>
            <person name="Ekborg N.A."/>
            <person name="Pedamallu C.S."/>
            <person name="Hostetler J.B."/>
            <person name="Radune D."/>
            <person name="Toms B.S."/>
            <person name="Henrissat B."/>
            <person name="Coutinho P.M."/>
            <person name="Schwarz S."/>
            <person name="Field L."/>
            <person name="Trindade-Silva A.E."/>
            <person name="Soares C.A.G."/>
            <person name="Elshahawi S."/>
            <person name="Hanora A."/>
            <person name="Schmidt E.W."/>
            <person name="Haygood M.G."/>
            <person name="Posfai J."/>
            <person name="Benner J."/>
            <person name="Madinger C."/>
            <person name="Nove J."/>
            <person name="Anton B."/>
            <person name="Chaudhary K."/>
            <person name="Foster J."/>
            <person name="Holman A."/>
            <person name="Kumar S."/>
            <person name="Lessard P.A."/>
            <person name="Luyten Y.A."/>
            <person name="Slatko B."/>
            <person name="Wood N."/>
            <person name="Wu B."/>
            <person name="Teplitski M."/>
            <person name="Mougous J.D."/>
            <person name="Ward N."/>
            <person name="Eisen J.A."/>
            <person name="Badger J.H."/>
            <person name="Distel D.L."/>
        </authorList>
    </citation>
    <scope>NUCLEOTIDE SEQUENCE [LARGE SCALE GENOMIC DNA]</scope>
    <source>
        <strain evidence="4">ATCC 39867 / T7901</strain>
    </source>
</reference>
<dbReference type="InterPro" id="IPR036890">
    <property type="entry name" value="HATPase_C_sf"/>
</dbReference>
<dbReference type="PANTHER" id="PTHR34220">
    <property type="entry name" value="SENSOR HISTIDINE KINASE YPDA"/>
    <property type="match status" value="1"/>
</dbReference>
<dbReference type="OrthoDB" id="2514702at2"/>
<keyword evidence="1" id="KW-0472">Membrane</keyword>